<organism evidence="6 7">
    <name type="scientific">Anolis carolinensis</name>
    <name type="common">Green anole</name>
    <name type="synonym">American chameleon</name>
    <dbReference type="NCBI Taxonomy" id="28377"/>
    <lineage>
        <taxon>Eukaryota</taxon>
        <taxon>Metazoa</taxon>
        <taxon>Chordata</taxon>
        <taxon>Craniata</taxon>
        <taxon>Vertebrata</taxon>
        <taxon>Euteleostomi</taxon>
        <taxon>Lepidosauria</taxon>
        <taxon>Squamata</taxon>
        <taxon>Bifurcata</taxon>
        <taxon>Unidentata</taxon>
        <taxon>Episquamata</taxon>
        <taxon>Toxicofera</taxon>
        <taxon>Iguania</taxon>
        <taxon>Dactyloidae</taxon>
        <taxon>Anolis</taxon>
    </lineage>
</organism>
<keyword evidence="4" id="KW-0255">Endonuclease</keyword>
<evidence type="ECO:0000256" key="4">
    <source>
        <dbReference type="ARBA" id="ARBA00022759"/>
    </source>
</evidence>
<dbReference type="InParanoid" id="A0A803SW55"/>
<dbReference type="Gene3D" id="3.30.2170.10">
    <property type="entry name" value="archaeoglobus fulgidus dsm 4304 superfamily"/>
    <property type="match status" value="1"/>
</dbReference>
<keyword evidence="7" id="KW-1185">Reference proteome</keyword>
<accession>A0A803SW55</accession>
<evidence type="ECO:0000256" key="3">
    <source>
        <dbReference type="ARBA" id="ARBA00022722"/>
    </source>
</evidence>
<dbReference type="GO" id="GO:0006281">
    <property type="term" value="P:DNA repair"/>
    <property type="evidence" value="ECO:0007669"/>
    <property type="project" value="InterPro"/>
</dbReference>
<proteinExistence type="predicted"/>
<dbReference type="PANTHER" id="PTHR28511">
    <property type="entry name" value="ENDONUCLEASE V"/>
    <property type="match status" value="1"/>
</dbReference>
<name>A0A803SW55_ANOCA</name>
<dbReference type="GO" id="GO:0004519">
    <property type="term" value="F:endonuclease activity"/>
    <property type="evidence" value="ECO:0007669"/>
    <property type="project" value="UniProtKB-KW"/>
</dbReference>
<dbReference type="PANTHER" id="PTHR28511:SF1">
    <property type="entry name" value="ENDONUCLEASE V"/>
    <property type="match status" value="1"/>
</dbReference>
<dbReference type="Ensembl" id="ENSACAT00000058622.1">
    <property type="protein sequence ID" value="ENSACAP00000027195.1"/>
    <property type="gene ID" value="ENSACAG00000044244.1"/>
</dbReference>
<reference evidence="6" key="3">
    <citation type="submission" date="2025-09" db="UniProtKB">
        <authorList>
            <consortium name="Ensembl"/>
        </authorList>
    </citation>
    <scope>IDENTIFICATION</scope>
</reference>
<dbReference type="Proteomes" id="UP000001646">
    <property type="component" value="Chromosome 2"/>
</dbReference>
<evidence type="ECO:0000313" key="6">
    <source>
        <dbReference type="Ensembl" id="ENSACAP00000027195.1"/>
    </source>
</evidence>
<keyword evidence="5" id="KW-0378">Hydrolase</keyword>
<comment type="subcellular location">
    <subcellularLocation>
        <location evidence="1">Cytoplasm</location>
    </subcellularLocation>
</comment>
<dbReference type="InterPro" id="IPR007581">
    <property type="entry name" value="Endonuclease-V"/>
</dbReference>
<keyword evidence="3" id="KW-0540">Nuclease</keyword>
<evidence type="ECO:0000256" key="2">
    <source>
        <dbReference type="ARBA" id="ARBA00022490"/>
    </source>
</evidence>
<sequence length="164" mass="17695">MLIQHSAGPFMLDNDQGQLKANVIEEDTQEWQSSPSFVGLERVGGVDLSYVKGDDRSACASLVVLSYPDLQVTALGHGACLNLKGKGVPLTLSLVLSDSGGWCSSPFLSQRAGVVCRCLLGHGMTAWNAISFPLKWYLLIYSHLHVFEVQKLGLTAGTHPVLQI</sequence>
<evidence type="ECO:0000256" key="5">
    <source>
        <dbReference type="ARBA" id="ARBA00022801"/>
    </source>
</evidence>
<protein>
    <submittedName>
        <fullName evidence="6">Uncharacterized protein</fullName>
    </submittedName>
</protein>
<evidence type="ECO:0000313" key="7">
    <source>
        <dbReference type="Proteomes" id="UP000001646"/>
    </source>
</evidence>
<keyword evidence="2" id="KW-0963">Cytoplasm</keyword>
<dbReference type="AlphaFoldDB" id="A0A803SW55"/>
<dbReference type="GO" id="GO:0005737">
    <property type="term" value="C:cytoplasm"/>
    <property type="evidence" value="ECO:0007669"/>
    <property type="project" value="UniProtKB-SubCell"/>
</dbReference>
<dbReference type="GeneTree" id="ENSGT00940000173590"/>
<reference evidence="6 7" key="1">
    <citation type="submission" date="2009-12" db="EMBL/GenBank/DDBJ databases">
        <title>The Genome Sequence of Anolis carolinensis (Green Anole Lizard).</title>
        <authorList>
            <consortium name="The Genome Sequencing Platform"/>
            <person name="Di Palma F."/>
            <person name="Alfoldi J."/>
            <person name="Heiman D."/>
            <person name="Young S."/>
            <person name="Grabherr M."/>
            <person name="Johnson J."/>
            <person name="Lander E.S."/>
            <person name="Lindblad-Toh K."/>
        </authorList>
    </citation>
    <scope>NUCLEOTIDE SEQUENCE [LARGE SCALE GENOMIC DNA]</scope>
    <source>
        <strain evidence="6 7">JBL SC #1</strain>
    </source>
</reference>
<evidence type="ECO:0000256" key="1">
    <source>
        <dbReference type="ARBA" id="ARBA00004496"/>
    </source>
</evidence>
<dbReference type="GO" id="GO:0016787">
    <property type="term" value="F:hydrolase activity"/>
    <property type="evidence" value="ECO:0007669"/>
    <property type="project" value="UniProtKB-KW"/>
</dbReference>
<reference evidence="6" key="2">
    <citation type="submission" date="2025-08" db="UniProtKB">
        <authorList>
            <consortium name="Ensembl"/>
        </authorList>
    </citation>
    <scope>IDENTIFICATION</scope>
</reference>